<dbReference type="Proteomes" id="UP001152519">
    <property type="component" value="Unassembled WGS sequence"/>
</dbReference>
<feature type="region of interest" description="Disordered" evidence="1">
    <location>
        <begin position="45"/>
        <end position="67"/>
    </location>
</feature>
<proteinExistence type="predicted"/>
<feature type="compositionally biased region" description="Basic and acidic residues" evidence="1">
    <location>
        <begin position="9"/>
        <end position="24"/>
    </location>
</feature>
<comment type="caution">
    <text evidence="2">The sequence shown here is derived from an EMBL/GenBank/DDBJ whole genome shotgun (WGS) entry which is preliminary data.</text>
</comment>
<feature type="region of interest" description="Disordered" evidence="1">
    <location>
        <begin position="154"/>
        <end position="184"/>
    </location>
</feature>
<name>A0A9W4GUD8_9ACTN</name>
<evidence type="ECO:0000256" key="1">
    <source>
        <dbReference type="SAM" id="MobiDB-lite"/>
    </source>
</evidence>
<keyword evidence="3" id="KW-1185">Reference proteome</keyword>
<reference evidence="2" key="1">
    <citation type="submission" date="2021-05" db="EMBL/GenBank/DDBJ databases">
        <authorList>
            <person name="Arsene-Ploetze F."/>
        </authorList>
    </citation>
    <scope>NUCLEOTIDE SEQUENCE</scope>
    <source>
        <strain evidence="2">DSM 42138</strain>
    </source>
</reference>
<gene>
    <name evidence="2" type="ORF">SCOCK_50257</name>
</gene>
<dbReference type="EMBL" id="CAJSLV010000081">
    <property type="protein sequence ID" value="CAG6397208.1"/>
    <property type="molecule type" value="Genomic_DNA"/>
</dbReference>
<evidence type="ECO:0000313" key="2">
    <source>
        <dbReference type="EMBL" id="CAG6397208.1"/>
    </source>
</evidence>
<sequence length="184" mass="20018">MGGGGAGRVRLEAEQEQPADRALEHAGYVSTTVFVWPTTPARPRRRGLLDLPAAEPGQPAGGRDTGAVRVPPEAWEVLGLCEAAERRGDGWFSAVRRRLRPHRAGQGVGVERARLAGVAAWHPRLRGHRGRHDLERLVARRDLWIPVRADQPVGPTGRDRRVWEGSTRGADTTGLMREAGGGTQ</sequence>
<accession>A0A9W4GUD8</accession>
<evidence type="ECO:0000313" key="3">
    <source>
        <dbReference type="Proteomes" id="UP001152519"/>
    </source>
</evidence>
<dbReference type="AlphaFoldDB" id="A0A9W4GUD8"/>
<protein>
    <submittedName>
        <fullName evidence="2">Uncharacterized protein</fullName>
    </submittedName>
</protein>
<feature type="region of interest" description="Disordered" evidence="1">
    <location>
        <begin position="1"/>
        <end position="24"/>
    </location>
</feature>
<organism evidence="2 3">
    <name type="scientific">Actinacidiphila cocklensis</name>
    <dbReference type="NCBI Taxonomy" id="887465"/>
    <lineage>
        <taxon>Bacteria</taxon>
        <taxon>Bacillati</taxon>
        <taxon>Actinomycetota</taxon>
        <taxon>Actinomycetes</taxon>
        <taxon>Kitasatosporales</taxon>
        <taxon>Streptomycetaceae</taxon>
        <taxon>Actinacidiphila</taxon>
    </lineage>
</organism>